<organism evidence="1 2">
    <name type="scientific">Achlya hypogyna</name>
    <name type="common">Oomycete</name>
    <name type="synonym">Protoachlya hypogyna</name>
    <dbReference type="NCBI Taxonomy" id="1202772"/>
    <lineage>
        <taxon>Eukaryota</taxon>
        <taxon>Sar</taxon>
        <taxon>Stramenopiles</taxon>
        <taxon>Oomycota</taxon>
        <taxon>Saprolegniomycetes</taxon>
        <taxon>Saprolegniales</taxon>
        <taxon>Achlyaceae</taxon>
        <taxon>Achlya</taxon>
    </lineage>
</organism>
<comment type="caution">
    <text evidence="1">The sequence shown here is derived from an EMBL/GenBank/DDBJ whole genome shotgun (WGS) entry which is preliminary data.</text>
</comment>
<gene>
    <name evidence="1" type="ORF">ACHHYP_20083</name>
</gene>
<evidence type="ECO:0000313" key="2">
    <source>
        <dbReference type="Proteomes" id="UP000243579"/>
    </source>
</evidence>
<name>A0A1V9ZSL6_ACHHY</name>
<dbReference type="EMBL" id="JNBR01000017">
    <property type="protein sequence ID" value="OQS01026.1"/>
    <property type="molecule type" value="Genomic_DNA"/>
</dbReference>
<evidence type="ECO:0000313" key="1">
    <source>
        <dbReference type="EMBL" id="OQS01026.1"/>
    </source>
</evidence>
<keyword evidence="2" id="KW-1185">Reference proteome</keyword>
<dbReference type="OrthoDB" id="79679at2759"/>
<dbReference type="AlphaFoldDB" id="A0A1V9ZSL6"/>
<proteinExistence type="predicted"/>
<dbReference type="Proteomes" id="UP000243579">
    <property type="component" value="Unassembled WGS sequence"/>
</dbReference>
<accession>A0A1V9ZSL6</accession>
<reference evidence="1 2" key="1">
    <citation type="journal article" date="2014" name="Genome Biol. Evol.">
        <title>The secreted proteins of Achlya hypogyna and Thraustotheca clavata identify the ancestral oomycete secretome and reveal gene acquisitions by horizontal gene transfer.</title>
        <authorList>
            <person name="Misner I."/>
            <person name="Blouin N."/>
            <person name="Leonard G."/>
            <person name="Richards T.A."/>
            <person name="Lane C.E."/>
        </authorList>
    </citation>
    <scope>NUCLEOTIDE SEQUENCE [LARGE SCALE GENOMIC DNA]</scope>
    <source>
        <strain evidence="1 2">ATCC 48635</strain>
    </source>
</reference>
<protein>
    <recommendedName>
        <fullName evidence="3">Spen paralogue and orthologue SPOC C-terminal domain-containing protein</fullName>
    </recommendedName>
</protein>
<evidence type="ECO:0008006" key="3">
    <source>
        <dbReference type="Google" id="ProtNLM"/>
    </source>
</evidence>
<sequence length="218" mass="24437">MSTFQVRKGKWSFACEVQADTLSPEAKADIGLIHELLKEDVLVTKRVPEFYASYASTASFDQFNQFSTYLASRNRAGVATLSRDYWFILIPEEHLFKCMIVKRVTSPQNVEPLPREVEPIVPKAQLGLPLASPSVDTSAQSAATDASPIYGNLTPSVLDAMLGLQQLQAMSHQPHHGEMCETSPAPTAESLALWLHRLPWQLESRLQHLPWKRQLQLL</sequence>